<evidence type="ECO:0000259" key="9">
    <source>
        <dbReference type="Pfam" id="PF08158"/>
    </source>
</evidence>
<dbReference type="Pfam" id="PF08158">
    <property type="entry name" value="SDA1_HEAT"/>
    <property type="match status" value="2"/>
</dbReference>
<feature type="region of interest" description="Disordered" evidence="7">
    <location>
        <begin position="639"/>
        <end position="721"/>
    </location>
</feature>
<evidence type="ECO:0000256" key="4">
    <source>
        <dbReference type="ARBA" id="ARBA00022927"/>
    </source>
</evidence>
<dbReference type="Pfam" id="PF05285">
    <property type="entry name" value="SDA1_dom"/>
    <property type="match status" value="1"/>
</dbReference>
<dbReference type="InterPro" id="IPR012977">
    <property type="entry name" value="SDA1_N"/>
</dbReference>
<dbReference type="GO" id="GO:0000055">
    <property type="term" value="P:ribosomal large subunit export from nucleus"/>
    <property type="evidence" value="ECO:0007669"/>
    <property type="project" value="UniProtKB-UniRule"/>
</dbReference>
<dbReference type="STRING" id="703135.A0A2A9NHJ3"/>
<feature type="compositionally biased region" description="Basic residues" evidence="7">
    <location>
        <begin position="698"/>
        <end position="721"/>
    </location>
</feature>
<feature type="domain" description="SDA1 C-terminal" evidence="10">
    <location>
        <begin position="676"/>
        <end position="721"/>
    </location>
</feature>
<feature type="domain" description="SDA1 N-terminal" evidence="9">
    <location>
        <begin position="60"/>
        <end position="173"/>
    </location>
</feature>
<dbReference type="GO" id="GO:0005730">
    <property type="term" value="C:nucleolus"/>
    <property type="evidence" value="ECO:0007669"/>
    <property type="project" value="UniProtKB-SubCell"/>
</dbReference>
<dbReference type="Pfam" id="PF21638">
    <property type="entry name" value="SDA1_C"/>
    <property type="match status" value="1"/>
</dbReference>
<accession>A0A2A9NHJ3</accession>
<evidence type="ECO:0000256" key="7">
    <source>
        <dbReference type="SAM" id="MobiDB-lite"/>
    </source>
</evidence>
<reference evidence="11 12" key="1">
    <citation type="submission" date="2014-02" db="EMBL/GenBank/DDBJ databases">
        <title>Transposable element dynamics among asymbiotic and ectomycorrhizal Amanita fungi.</title>
        <authorList>
            <consortium name="DOE Joint Genome Institute"/>
            <person name="Hess J."/>
            <person name="Skrede I."/>
            <person name="Wolfe B."/>
            <person name="LaButti K."/>
            <person name="Ohm R.A."/>
            <person name="Grigoriev I.V."/>
            <person name="Pringle A."/>
        </authorList>
    </citation>
    <scope>NUCLEOTIDE SEQUENCE [LARGE SCALE GENOMIC DNA]</scope>
    <source>
        <strain evidence="11 12">SKay4041</strain>
    </source>
</reference>
<dbReference type="InterPro" id="IPR048292">
    <property type="entry name" value="SDA1_C"/>
</dbReference>
<dbReference type="GO" id="GO:0042273">
    <property type="term" value="P:ribosomal large subunit biogenesis"/>
    <property type="evidence" value="ECO:0007669"/>
    <property type="project" value="UniProtKB-UniRule"/>
</dbReference>
<dbReference type="InterPro" id="IPR016024">
    <property type="entry name" value="ARM-type_fold"/>
</dbReference>
<keyword evidence="4 6" id="KW-0653">Protein transport</keyword>
<evidence type="ECO:0000256" key="5">
    <source>
        <dbReference type="ARBA" id="ARBA00023242"/>
    </source>
</evidence>
<feature type="domain" description="SDA1 middle" evidence="8">
    <location>
        <begin position="540"/>
        <end position="656"/>
    </location>
</feature>
<evidence type="ECO:0000256" key="3">
    <source>
        <dbReference type="ARBA" id="ARBA00022517"/>
    </source>
</evidence>
<dbReference type="SUPFAM" id="SSF48371">
    <property type="entry name" value="ARM repeat"/>
    <property type="match status" value="1"/>
</dbReference>
<feature type="compositionally biased region" description="Basic and acidic residues" evidence="7">
    <location>
        <begin position="655"/>
        <end position="664"/>
    </location>
</feature>
<keyword evidence="5 6" id="KW-0539">Nucleus</keyword>
<keyword evidence="2 6" id="KW-0813">Transport</keyword>
<feature type="compositionally biased region" description="Basic residues" evidence="7">
    <location>
        <begin position="287"/>
        <end position="296"/>
    </location>
</feature>
<comment type="similarity">
    <text evidence="1 6">Belongs to the SDA1 family.</text>
</comment>
<feature type="region of interest" description="Disordered" evidence="7">
    <location>
        <begin position="528"/>
        <end position="568"/>
    </location>
</feature>
<dbReference type="OrthoDB" id="2196187at2759"/>
<dbReference type="InterPro" id="IPR007949">
    <property type="entry name" value="SDA1_MD"/>
</dbReference>
<evidence type="ECO:0000313" key="11">
    <source>
        <dbReference type="EMBL" id="PFH47182.1"/>
    </source>
</evidence>
<dbReference type="AlphaFoldDB" id="A0A2A9NHJ3"/>
<keyword evidence="12" id="KW-1185">Reference proteome</keyword>
<dbReference type="Proteomes" id="UP000242287">
    <property type="component" value="Unassembled WGS sequence"/>
</dbReference>
<comment type="subcellular location">
    <subcellularLocation>
        <location evidence="6">Nucleus</location>
        <location evidence="6">Nucleolus</location>
    </subcellularLocation>
</comment>
<name>A0A2A9NHJ3_9AGAR</name>
<feature type="region of interest" description="Disordered" evidence="7">
    <location>
        <begin position="173"/>
        <end position="192"/>
    </location>
</feature>
<dbReference type="PANTHER" id="PTHR12730:SF0">
    <property type="entry name" value="PROTEIN SDA1 HOMOLOG"/>
    <property type="match status" value="1"/>
</dbReference>
<comment type="function">
    <text evidence="6">Required for 60S pre-ribosomal subunits export to the cytoplasm.</text>
</comment>
<dbReference type="EMBL" id="KZ302129">
    <property type="protein sequence ID" value="PFH47182.1"/>
    <property type="molecule type" value="Genomic_DNA"/>
</dbReference>
<dbReference type="InterPro" id="IPR027312">
    <property type="entry name" value="Sda1"/>
</dbReference>
<evidence type="ECO:0000313" key="12">
    <source>
        <dbReference type="Proteomes" id="UP000242287"/>
    </source>
</evidence>
<evidence type="ECO:0000259" key="8">
    <source>
        <dbReference type="Pfam" id="PF05285"/>
    </source>
</evidence>
<evidence type="ECO:0000259" key="10">
    <source>
        <dbReference type="Pfam" id="PF21638"/>
    </source>
</evidence>
<keyword evidence="3 6" id="KW-0690">Ribosome biogenesis</keyword>
<sequence length="721" mass="81197">MGRGVLLTANLPQLQNLIKRDPQSYKEEFLQQWNHYNSIRELFKVNPADRAGNLKELVTFISQVAVCYPHDTAGFPSQLASLLEDNYPLLCPETRKCLVQNLVILRKKDMMTSIELLKCLFPLLPRTASPSLRLFIRETILSDIRLANARTANHRLNRVVQAMLFGMVEHGSARSTTKNGKGKAQPLDKPGLSDSGDEAMWAIILAKELWKKGTWKDAKTVSIIALGCTHPIPKVQSASIHFFLGEETELEDNDEDEQKVDVKALKHRREINKKTRSGDKKLEKKLKNARKKRHKNSAQPNFPAIEMLHDPQTFGENLFDLLLHQEKQYPLEHKVIIMQLLSRVMNIHKTCVLNFYTYVIKYLFFRQVRVPMILAALAQSVHEMTPPDVLEPVIRKLAQEFVHPGVASQVIAAGINCIREISKRQPWAMDEDLLGDLIEYRKSKDKAVVSAARSLLQLYREVNPALLKRRERGKEASIKPAAPRPFGQSTEAVTIIEGLALLEDHLKTVHAEDGIDEDNDQAAWDNWVSDSSEDSESEGWINVDDGNSDLVISDSDDEEPDKEREIEATTGGDAIQAPSTLATTKILTPADFAILNELRLKAGSSSAVTTGVKRKLSSMEASGSNKKAMVTEDDILGPQRRPKADYEARMASVQRGREDREKFGSHKGKQMKAVPSSTTNKEKAKHKPVMMVLSSHAVRSKKKASLREKQRKLRAHISRHK</sequence>
<evidence type="ECO:0000256" key="6">
    <source>
        <dbReference type="RuleBase" id="RU365057"/>
    </source>
</evidence>
<dbReference type="GO" id="GO:0015031">
    <property type="term" value="P:protein transport"/>
    <property type="evidence" value="ECO:0007669"/>
    <property type="project" value="UniProtKB-KW"/>
</dbReference>
<feature type="region of interest" description="Disordered" evidence="7">
    <location>
        <begin position="272"/>
        <end position="297"/>
    </location>
</feature>
<evidence type="ECO:0000256" key="1">
    <source>
        <dbReference type="ARBA" id="ARBA00005783"/>
    </source>
</evidence>
<gene>
    <name evidence="11" type="ORF">AMATHDRAFT_77333</name>
</gene>
<dbReference type="PANTHER" id="PTHR12730">
    <property type="entry name" value="HSDA/SDA1-RELATED"/>
    <property type="match status" value="1"/>
</dbReference>
<feature type="domain" description="SDA1 N-terminal" evidence="9">
    <location>
        <begin position="197"/>
        <end position="444"/>
    </location>
</feature>
<feature type="compositionally biased region" description="Basic and acidic residues" evidence="7">
    <location>
        <begin position="272"/>
        <end position="286"/>
    </location>
</feature>
<proteinExistence type="inferred from homology"/>
<protein>
    <recommendedName>
        <fullName evidence="6">Protein SDA1</fullName>
    </recommendedName>
</protein>
<evidence type="ECO:0000256" key="2">
    <source>
        <dbReference type="ARBA" id="ARBA00022448"/>
    </source>
</evidence>
<organism evidence="11 12">
    <name type="scientific">Amanita thiersii Skay4041</name>
    <dbReference type="NCBI Taxonomy" id="703135"/>
    <lineage>
        <taxon>Eukaryota</taxon>
        <taxon>Fungi</taxon>
        <taxon>Dikarya</taxon>
        <taxon>Basidiomycota</taxon>
        <taxon>Agaricomycotina</taxon>
        <taxon>Agaricomycetes</taxon>
        <taxon>Agaricomycetidae</taxon>
        <taxon>Agaricales</taxon>
        <taxon>Pluteineae</taxon>
        <taxon>Amanitaceae</taxon>
        <taxon>Amanita</taxon>
    </lineage>
</organism>